<dbReference type="Proteomes" id="UP000474640">
    <property type="component" value="Unassembled WGS sequence"/>
</dbReference>
<reference evidence="1 2" key="1">
    <citation type="submission" date="2020-01" db="EMBL/GenBank/DDBJ databases">
        <authorList>
            <person name="Palmer J.M."/>
        </authorList>
    </citation>
    <scope>NUCLEOTIDE SEQUENCE [LARGE SCALE GENOMIC DNA]</scope>
    <source>
        <strain evidence="1 2">TWF970</strain>
    </source>
</reference>
<gene>
    <name evidence="1" type="ORF">TWF970_002048</name>
</gene>
<dbReference type="EMBL" id="JAABOJ010000015">
    <property type="protein sequence ID" value="KAF3281487.1"/>
    <property type="molecule type" value="Genomic_DNA"/>
</dbReference>
<dbReference type="AlphaFoldDB" id="A0A7C8VPT7"/>
<accession>A0A7C8VPT7</accession>
<comment type="caution">
    <text evidence="1">The sequence shown here is derived from an EMBL/GenBank/DDBJ whole genome shotgun (WGS) entry which is preliminary data.</text>
</comment>
<proteinExistence type="predicted"/>
<evidence type="ECO:0000313" key="2">
    <source>
        <dbReference type="Proteomes" id="UP000474640"/>
    </source>
</evidence>
<name>A0A7C8VPT7_ORBOL</name>
<sequence>MIQIAGMSGDAQSDVNKQEGHFVCDGPSKHLIGFSKDPVGNRPSSGRQFDSFSLRYENASHYLECSKAPNDTCRYFGTAA</sequence>
<organism evidence="1 2">
    <name type="scientific">Orbilia oligospora</name>
    <name type="common">Nematode-trapping fungus</name>
    <name type="synonym">Arthrobotrys oligospora</name>
    <dbReference type="NCBI Taxonomy" id="2813651"/>
    <lineage>
        <taxon>Eukaryota</taxon>
        <taxon>Fungi</taxon>
        <taxon>Dikarya</taxon>
        <taxon>Ascomycota</taxon>
        <taxon>Pezizomycotina</taxon>
        <taxon>Orbiliomycetes</taxon>
        <taxon>Orbiliales</taxon>
        <taxon>Orbiliaceae</taxon>
        <taxon>Orbilia</taxon>
    </lineage>
</organism>
<evidence type="ECO:0000313" key="1">
    <source>
        <dbReference type="EMBL" id="KAF3281487.1"/>
    </source>
</evidence>
<protein>
    <submittedName>
        <fullName evidence="1">Uncharacterized protein</fullName>
    </submittedName>
</protein>